<evidence type="ECO:0000313" key="2">
    <source>
        <dbReference type="EMBL" id="AZS31048.1"/>
    </source>
</evidence>
<dbReference type="Proteomes" id="UP000270673">
    <property type="component" value="Chromosome"/>
</dbReference>
<feature type="signal peptide" evidence="1">
    <location>
        <begin position="1"/>
        <end position="18"/>
    </location>
</feature>
<organism evidence="2 3">
    <name type="scientific">Butyricimonas faecalis</name>
    <dbReference type="NCBI Taxonomy" id="2093856"/>
    <lineage>
        <taxon>Bacteria</taxon>
        <taxon>Pseudomonadati</taxon>
        <taxon>Bacteroidota</taxon>
        <taxon>Bacteroidia</taxon>
        <taxon>Bacteroidales</taxon>
        <taxon>Odoribacteraceae</taxon>
        <taxon>Butyricimonas</taxon>
    </lineage>
</organism>
<protein>
    <submittedName>
        <fullName evidence="2">DUF4925 domain-containing protein</fullName>
    </submittedName>
</protein>
<dbReference type="RefSeq" id="WP_127075396.1">
    <property type="nucleotide sequence ID" value="NZ_CP032819.1"/>
</dbReference>
<dbReference type="EMBL" id="CP032819">
    <property type="protein sequence ID" value="AZS31048.1"/>
    <property type="molecule type" value="Genomic_DNA"/>
</dbReference>
<proteinExistence type="predicted"/>
<dbReference type="KEGG" id="buy:D8S85_16785"/>
<keyword evidence="3" id="KW-1185">Reference proteome</keyword>
<reference evidence="2 3" key="1">
    <citation type="submission" date="2018-10" db="EMBL/GenBank/DDBJ databases">
        <title>Butyricimonas faecalis sp. nov., isolated from human faeces and emended description of the genus Butyricimonas.</title>
        <authorList>
            <person name="Le Roy T."/>
            <person name="Van der Smissen P."/>
            <person name="Paquot A."/>
            <person name="Delzenne N."/>
            <person name="Muccioli G."/>
            <person name="Collet J.-F."/>
            <person name="Cani P.D."/>
        </authorList>
    </citation>
    <scope>NUCLEOTIDE SEQUENCE [LARGE SCALE GENOMIC DNA]</scope>
    <source>
        <strain evidence="2 3">H184</strain>
    </source>
</reference>
<sequence>MKRFFVLMAILGIAFCFACGDDNGDGSLNLNGSYSGDALKLTYSDVVFPGKTVVFSSQDGQGASLTLNGVIPGELETVISEVELLQDNAGYQLTGKDENIHRAINLTGKIEKGLLVLGVNVKFDNVLIGKWLLNEKKPGSVIWTTVDGESVTLAEITTANGVRIMSLTTKTVATLLPMLMKELTNYLKDISFLADGNLLATYNASESETAADWKSLDLNSIHYYVEDETNCCIYPNVETLASQIPALDTMKIEKSMLQQFLVNGVPLNFDLKEDVDPRTLYMYVDEEYIKQLIPLIKMAGSVVPEDAKIEIPATSGSPLYISLKELLTNLPVALEKTETLEIGLNFIETKDPSKSE</sequence>
<dbReference type="AlphaFoldDB" id="A0A3Q9IRJ8"/>
<name>A0A3Q9IRJ8_9BACT</name>
<evidence type="ECO:0000256" key="1">
    <source>
        <dbReference type="SAM" id="SignalP"/>
    </source>
</evidence>
<accession>A0A3Q9IRJ8</accession>
<dbReference type="OrthoDB" id="1047503at2"/>
<feature type="chain" id="PRO_5018601093" evidence="1">
    <location>
        <begin position="19"/>
        <end position="356"/>
    </location>
</feature>
<gene>
    <name evidence="2" type="ORF">D8S85_16785</name>
</gene>
<evidence type="ECO:0000313" key="3">
    <source>
        <dbReference type="Proteomes" id="UP000270673"/>
    </source>
</evidence>
<keyword evidence="1" id="KW-0732">Signal</keyword>